<feature type="region of interest" description="Disordered" evidence="1">
    <location>
        <begin position="81"/>
        <end position="101"/>
    </location>
</feature>
<organism evidence="2 3">
    <name type="scientific">Psilocybe cf. subviscida</name>
    <dbReference type="NCBI Taxonomy" id="2480587"/>
    <lineage>
        <taxon>Eukaryota</taxon>
        <taxon>Fungi</taxon>
        <taxon>Dikarya</taxon>
        <taxon>Basidiomycota</taxon>
        <taxon>Agaricomycotina</taxon>
        <taxon>Agaricomycetes</taxon>
        <taxon>Agaricomycetidae</taxon>
        <taxon>Agaricales</taxon>
        <taxon>Agaricineae</taxon>
        <taxon>Strophariaceae</taxon>
        <taxon>Psilocybe</taxon>
    </lineage>
</organism>
<reference evidence="2 3" key="1">
    <citation type="journal article" date="2020" name="ISME J.">
        <title>Uncovering the hidden diversity of litter-decomposition mechanisms in mushroom-forming fungi.</title>
        <authorList>
            <person name="Floudas D."/>
            <person name="Bentzer J."/>
            <person name="Ahren D."/>
            <person name="Johansson T."/>
            <person name="Persson P."/>
            <person name="Tunlid A."/>
        </authorList>
    </citation>
    <scope>NUCLEOTIDE SEQUENCE [LARGE SCALE GENOMIC DNA]</scope>
    <source>
        <strain evidence="2 3">CBS 101986</strain>
    </source>
</reference>
<accession>A0A8H5BFW3</accession>
<keyword evidence="3" id="KW-1185">Reference proteome</keyword>
<sequence>MAEQPSLYGTPQPESLKMSSLHRKGLALHLPTVPAGICYGYHKGSSTVVFYLSSSDCTVLAGSTCISPTLNSVLDELKEADADSSTEAKPHPVADSTPQRSLTSLNWPLSAEESAFPDPLKVNDPKMLQLRQYEAIAMSSDVRKILAEHKNLPALLQSIDTLRGPEREDALQRALGVTAPEIDNQLRPPNLSEDIIALRQLAEAIEDAVRGGNESAPGLNFEPGFGFTET</sequence>
<comment type="caution">
    <text evidence="2">The sequence shown here is derived from an EMBL/GenBank/DDBJ whole genome shotgun (WGS) entry which is preliminary data.</text>
</comment>
<evidence type="ECO:0000313" key="3">
    <source>
        <dbReference type="Proteomes" id="UP000567179"/>
    </source>
</evidence>
<gene>
    <name evidence="2" type="ORF">D9619_001307</name>
</gene>
<dbReference type="OrthoDB" id="18412at2759"/>
<proteinExistence type="predicted"/>
<protein>
    <submittedName>
        <fullName evidence="2">Uncharacterized protein</fullName>
    </submittedName>
</protein>
<evidence type="ECO:0000256" key="1">
    <source>
        <dbReference type="SAM" id="MobiDB-lite"/>
    </source>
</evidence>
<dbReference type="EMBL" id="JAACJJ010000028">
    <property type="protein sequence ID" value="KAF5322404.1"/>
    <property type="molecule type" value="Genomic_DNA"/>
</dbReference>
<name>A0A8H5BFW3_9AGAR</name>
<dbReference type="AlphaFoldDB" id="A0A8H5BFW3"/>
<dbReference type="Proteomes" id="UP000567179">
    <property type="component" value="Unassembled WGS sequence"/>
</dbReference>
<feature type="compositionally biased region" description="Basic and acidic residues" evidence="1">
    <location>
        <begin position="81"/>
        <end position="92"/>
    </location>
</feature>
<evidence type="ECO:0000313" key="2">
    <source>
        <dbReference type="EMBL" id="KAF5322404.1"/>
    </source>
</evidence>